<dbReference type="AlphaFoldDB" id="A0A1C3H429"/>
<sequence length="146" mass="16486">MKLTEEHLESLIAKKEFIRHGETLTICVLTLHSGFQLLGQSACIDPANFDAAIGEKIAYDNAVEKMWELEGYRVKHDIGGDFLYRLKNERTQLNDRLGKLTVFIANGQPGFIDDAEWARLGEQKQSMTAYLAVLDTRIKAAEERDG</sequence>
<accession>A0A1C3H429</accession>
<dbReference type="EMBL" id="FKLO01000043">
    <property type="protein sequence ID" value="SAM63794.1"/>
    <property type="molecule type" value="Genomic_DNA"/>
</dbReference>
<dbReference type="InterPro" id="IPR025915">
    <property type="entry name" value="Phage_gp49_66"/>
</dbReference>
<dbReference type="Proteomes" id="UP000190837">
    <property type="component" value="Unassembled WGS sequence"/>
</dbReference>
<evidence type="ECO:0000313" key="2">
    <source>
        <dbReference type="Proteomes" id="UP000190837"/>
    </source>
</evidence>
<reference evidence="2" key="1">
    <citation type="submission" date="2016-04" db="EMBL/GenBank/DDBJ databases">
        <authorList>
            <person name="Tagini F."/>
        </authorList>
    </citation>
    <scope>NUCLEOTIDE SEQUENCE [LARGE SCALE GENOMIC DNA]</scope>
    <source>
        <strain evidence="2">CHUV0807</strain>
    </source>
</reference>
<evidence type="ECO:0000313" key="1">
    <source>
        <dbReference type="EMBL" id="SAM63794.1"/>
    </source>
</evidence>
<dbReference type="Pfam" id="PF13876">
    <property type="entry name" value="Phage_gp49_66"/>
    <property type="match status" value="1"/>
</dbReference>
<dbReference type="InterPro" id="IPR054052">
    <property type="entry name" value="Y16Q-like"/>
</dbReference>
<dbReference type="Pfam" id="PF21825">
    <property type="entry name" value="crAss001_48"/>
    <property type="match status" value="1"/>
</dbReference>
<proteinExistence type="predicted"/>
<organism evidence="1 2">
    <name type="scientific">Cardiobacterium hominis</name>
    <dbReference type="NCBI Taxonomy" id="2718"/>
    <lineage>
        <taxon>Bacteria</taxon>
        <taxon>Pseudomonadati</taxon>
        <taxon>Pseudomonadota</taxon>
        <taxon>Gammaproteobacteria</taxon>
        <taxon>Cardiobacteriales</taxon>
        <taxon>Cardiobacteriaceae</taxon>
        <taxon>Cardiobacterium</taxon>
    </lineage>
</organism>
<protein>
    <submittedName>
        <fullName evidence="1">Phage protein</fullName>
    </submittedName>
</protein>
<dbReference type="RefSeq" id="WP_079540401.1">
    <property type="nucleotide sequence ID" value="NZ_FKLO01000043.1"/>
</dbReference>
<gene>
    <name evidence="1" type="ORF">CHUV0807_1162</name>
</gene>
<name>A0A1C3H429_9GAMM</name>